<dbReference type="Pfam" id="PF12802">
    <property type="entry name" value="MarR_2"/>
    <property type="match status" value="1"/>
</dbReference>
<gene>
    <name evidence="2" type="ORF">GCM10009849_34860</name>
</gene>
<proteinExistence type="predicted"/>
<dbReference type="Proteomes" id="UP001500432">
    <property type="component" value="Unassembled WGS sequence"/>
</dbReference>
<accession>A0ABP5NV31</accession>
<name>A0ABP5NV31_9MICC</name>
<evidence type="ECO:0000313" key="2">
    <source>
        <dbReference type="EMBL" id="GAA2203244.1"/>
    </source>
</evidence>
<organism evidence="2 3">
    <name type="scientific">Sinomonas flava</name>
    <dbReference type="NCBI Taxonomy" id="496857"/>
    <lineage>
        <taxon>Bacteria</taxon>
        <taxon>Bacillati</taxon>
        <taxon>Actinomycetota</taxon>
        <taxon>Actinomycetes</taxon>
        <taxon>Micrococcales</taxon>
        <taxon>Micrococcaceae</taxon>
        <taxon>Sinomonas</taxon>
    </lineage>
</organism>
<evidence type="ECO:0000313" key="3">
    <source>
        <dbReference type="Proteomes" id="UP001500432"/>
    </source>
</evidence>
<evidence type="ECO:0000259" key="1">
    <source>
        <dbReference type="PROSITE" id="PS50995"/>
    </source>
</evidence>
<protein>
    <recommendedName>
        <fullName evidence="1">HTH marR-type domain-containing protein</fullName>
    </recommendedName>
</protein>
<dbReference type="SMART" id="SM00347">
    <property type="entry name" value="HTH_MARR"/>
    <property type="match status" value="1"/>
</dbReference>
<dbReference type="InterPro" id="IPR039422">
    <property type="entry name" value="MarR/SlyA-like"/>
</dbReference>
<dbReference type="PRINTS" id="PR00598">
    <property type="entry name" value="HTHMARR"/>
</dbReference>
<dbReference type="RefSeq" id="WP_344301100.1">
    <property type="nucleotide sequence ID" value="NZ_BAAAQW010000014.1"/>
</dbReference>
<keyword evidence="3" id="KW-1185">Reference proteome</keyword>
<dbReference type="PANTHER" id="PTHR33164:SF43">
    <property type="entry name" value="HTH-TYPE TRANSCRIPTIONAL REPRESSOR YETL"/>
    <property type="match status" value="1"/>
</dbReference>
<dbReference type="PANTHER" id="PTHR33164">
    <property type="entry name" value="TRANSCRIPTIONAL REGULATOR, MARR FAMILY"/>
    <property type="match status" value="1"/>
</dbReference>
<dbReference type="InterPro" id="IPR000835">
    <property type="entry name" value="HTH_MarR-typ"/>
</dbReference>
<reference evidence="3" key="1">
    <citation type="journal article" date="2019" name="Int. J. Syst. Evol. Microbiol.">
        <title>The Global Catalogue of Microorganisms (GCM) 10K type strain sequencing project: providing services to taxonomists for standard genome sequencing and annotation.</title>
        <authorList>
            <consortium name="The Broad Institute Genomics Platform"/>
            <consortium name="The Broad Institute Genome Sequencing Center for Infectious Disease"/>
            <person name="Wu L."/>
            <person name="Ma J."/>
        </authorList>
    </citation>
    <scope>NUCLEOTIDE SEQUENCE [LARGE SCALE GENOMIC DNA]</scope>
    <source>
        <strain evidence="3">JCM 16034</strain>
    </source>
</reference>
<dbReference type="SUPFAM" id="SSF46785">
    <property type="entry name" value="Winged helix' DNA-binding domain"/>
    <property type="match status" value="1"/>
</dbReference>
<feature type="domain" description="HTH marR-type" evidence="1">
    <location>
        <begin position="12"/>
        <end position="144"/>
    </location>
</feature>
<dbReference type="EMBL" id="BAAAQW010000014">
    <property type="protein sequence ID" value="GAA2203244.1"/>
    <property type="molecule type" value="Genomic_DNA"/>
</dbReference>
<dbReference type="InterPro" id="IPR036388">
    <property type="entry name" value="WH-like_DNA-bd_sf"/>
</dbReference>
<comment type="caution">
    <text evidence="2">The sequence shown here is derived from an EMBL/GenBank/DDBJ whole genome shotgun (WGS) entry which is preliminary data.</text>
</comment>
<dbReference type="InterPro" id="IPR036390">
    <property type="entry name" value="WH_DNA-bd_sf"/>
</dbReference>
<dbReference type="Gene3D" id="1.10.10.10">
    <property type="entry name" value="Winged helix-like DNA-binding domain superfamily/Winged helix DNA-binding domain"/>
    <property type="match status" value="1"/>
</dbReference>
<sequence length="162" mass="16814">MSATAPDLSTVPGELGWNLAMVLRGYQARFESAIGDAPGGVRGFQILSAVVHYDLPNQQALGAHLAIDRTVLTYVLDGLADAGLIERIPAPRDRRARKVVATGEGRAQLARLEELVAAAEAALLAGFPADDGAALRALLARLAQAVHTADPGADPCEAIAPC</sequence>
<dbReference type="PROSITE" id="PS50995">
    <property type="entry name" value="HTH_MARR_2"/>
    <property type="match status" value="1"/>
</dbReference>